<organism evidence="8 9">
    <name type="scientific">Clostridium liquoris</name>
    <dbReference type="NCBI Taxonomy" id="1289519"/>
    <lineage>
        <taxon>Bacteria</taxon>
        <taxon>Bacillati</taxon>
        <taxon>Bacillota</taxon>
        <taxon>Clostridia</taxon>
        <taxon>Eubacteriales</taxon>
        <taxon>Clostridiaceae</taxon>
        <taxon>Clostridium</taxon>
    </lineage>
</organism>
<feature type="transmembrane region" description="Helical" evidence="6">
    <location>
        <begin position="37"/>
        <end position="59"/>
    </location>
</feature>
<protein>
    <submittedName>
        <fullName evidence="8">Lipopolysaccharide assembly protein A</fullName>
    </submittedName>
</protein>
<keyword evidence="5" id="KW-0175">Coiled coil</keyword>
<evidence type="ECO:0000313" key="9">
    <source>
        <dbReference type="Proteomes" id="UP000239706"/>
    </source>
</evidence>
<keyword evidence="4 6" id="KW-0472">Membrane</keyword>
<dbReference type="PANTHER" id="PTHR41335:SF1">
    <property type="entry name" value="MEMBRANE PROTEIN"/>
    <property type="match status" value="1"/>
</dbReference>
<reference evidence="8 9" key="1">
    <citation type="submission" date="2018-03" db="EMBL/GenBank/DDBJ databases">
        <title>Genome sequence of Clostridium liquoris DSM 100320.</title>
        <authorList>
            <person name="Poehlein A."/>
            <person name="Daniel R."/>
        </authorList>
    </citation>
    <scope>NUCLEOTIDE SEQUENCE [LARGE SCALE GENOMIC DNA]</scope>
    <source>
        <strain evidence="8 9">DSM 100320</strain>
    </source>
</reference>
<name>A0A2T0B8G9_9CLOT</name>
<proteinExistence type="predicted"/>
<evidence type="ECO:0000256" key="1">
    <source>
        <dbReference type="ARBA" id="ARBA00022475"/>
    </source>
</evidence>
<dbReference type="Pfam" id="PF06305">
    <property type="entry name" value="LapA_dom"/>
    <property type="match status" value="1"/>
</dbReference>
<feature type="domain" description="Lipopolysaccharide assembly protein A" evidence="7">
    <location>
        <begin position="21"/>
        <end position="80"/>
    </location>
</feature>
<feature type="transmembrane region" description="Helical" evidence="6">
    <location>
        <begin position="7"/>
        <end position="31"/>
    </location>
</feature>
<evidence type="ECO:0000256" key="6">
    <source>
        <dbReference type="SAM" id="Phobius"/>
    </source>
</evidence>
<gene>
    <name evidence="8" type="primary">lapA</name>
    <name evidence="8" type="ORF">CLLI_05360</name>
</gene>
<keyword evidence="3 6" id="KW-1133">Transmembrane helix</keyword>
<evidence type="ECO:0000256" key="5">
    <source>
        <dbReference type="SAM" id="Coils"/>
    </source>
</evidence>
<dbReference type="GO" id="GO:0005886">
    <property type="term" value="C:plasma membrane"/>
    <property type="evidence" value="ECO:0007669"/>
    <property type="project" value="InterPro"/>
</dbReference>
<dbReference type="OrthoDB" id="1708221at2"/>
<dbReference type="InterPro" id="IPR010445">
    <property type="entry name" value="LapA_dom"/>
</dbReference>
<evidence type="ECO:0000256" key="3">
    <source>
        <dbReference type="ARBA" id="ARBA00022989"/>
    </source>
</evidence>
<evidence type="ECO:0000259" key="7">
    <source>
        <dbReference type="Pfam" id="PF06305"/>
    </source>
</evidence>
<comment type="caution">
    <text evidence="8">The sequence shown here is derived from an EMBL/GenBank/DDBJ whole genome shotgun (WGS) entry which is preliminary data.</text>
</comment>
<dbReference type="EMBL" id="PVXO01000009">
    <property type="protein sequence ID" value="PRR80152.1"/>
    <property type="molecule type" value="Genomic_DNA"/>
</dbReference>
<feature type="coiled-coil region" evidence="5">
    <location>
        <begin position="62"/>
        <end position="96"/>
    </location>
</feature>
<keyword evidence="9" id="KW-1185">Reference proteome</keyword>
<sequence length="115" mass="12996">MQIGFILSLVFAILVAIFAIQNSSVIVVNFLFAKVEISQALIIFISAILGAVIIMLLGLRREFNLKHNNKQLTKKINEMELESLNLSKENKELKDSLYRLKETESVDKESAADKE</sequence>
<accession>A0A2T0B8G9</accession>
<evidence type="ECO:0000256" key="4">
    <source>
        <dbReference type="ARBA" id="ARBA00023136"/>
    </source>
</evidence>
<dbReference type="Proteomes" id="UP000239706">
    <property type="component" value="Unassembled WGS sequence"/>
</dbReference>
<evidence type="ECO:0000256" key="2">
    <source>
        <dbReference type="ARBA" id="ARBA00022692"/>
    </source>
</evidence>
<keyword evidence="2 6" id="KW-0812">Transmembrane</keyword>
<keyword evidence="1" id="KW-1003">Cell membrane</keyword>
<evidence type="ECO:0000313" key="8">
    <source>
        <dbReference type="EMBL" id="PRR80152.1"/>
    </source>
</evidence>
<dbReference type="RefSeq" id="WP_106062711.1">
    <property type="nucleotide sequence ID" value="NZ_PVXO01000009.1"/>
</dbReference>
<dbReference type="PANTHER" id="PTHR41335">
    <property type="entry name" value="MEMBRANE PROTEIN-RELATED"/>
    <property type="match status" value="1"/>
</dbReference>
<dbReference type="AlphaFoldDB" id="A0A2T0B8G9"/>